<evidence type="ECO:0000256" key="2">
    <source>
        <dbReference type="ARBA" id="ARBA00022676"/>
    </source>
</evidence>
<dbReference type="Pfam" id="PF13632">
    <property type="entry name" value="Glyco_trans_2_3"/>
    <property type="match status" value="1"/>
</dbReference>
<feature type="transmembrane region" description="Helical" evidence="7">
    <location>
        <begin position="44"/>
        <end position="63"/>
    </location>
</feature>
<evidence type="ECO:0000259" key="8">
    <source>
        <dbReference type="Pfam" id="PF13632"/>
    </source>
</evidence>
<dbReference type="CDD" id="cd06421">
    <property type="entry name" value="CESA_CelA_like"/>
    <property type="match status" value="1"/>
</dbReference>
<dbReference type="Gene3D" id="3.90.550.10">
    <property type="entry name" value="Spore Coat Polysaccharide Biosynthesis Protein SpsA, Chain A"/>
    <property type="match status" value="1"/>
</dbReference>
<feature type="domain" description="Glycosyltransferase 2-like" evidence="8">
    <location>
        <begin position="207"/>
        <end position="425"/>
    </location>
</feature>
<gene>
    <name evidence="9" type="ORF">EB235_26440</name>
</gene>
<comment type="subcellular location">
    <subcellularLocation>
        <location evidence="1">Membrane</location>
        <topology evidence="1">Multi-pass membrane protein</topology>
    </subcellularLocation>
</comment>
<evidence type="ECO:0000256" key="1">
    <source>
        <dbReference type="ARBA" id="ARBA00004141"/>
    </source>
</evidence>
<dbReference type="RefSeq" id="WP_027034508.1">
    <property type="nucleotide sequence ID" value="NZ_CP033367.1"/>
</dbReference>
<keyword evidence="2" id="KW-0328">Glycosyltransferase</keyword>
<evidence type="ECO:0000256" key="6">
    <source>
        <dbReference type="ARBA" id="ARBA00023136"/>
    </source>
</evidence>
<keyword evidence="4 7" id="KW-0812">Transmembrane</keyword>
<dbReference type="AlphaFoldDB" id="A0A6M7WR82"/>
<name>A0A6M7WR82_RHILI</name>
<dbReference type="SUPFAM" id="SSF53448">
    <property type="entry name" value="Nucleotide-diphospho-sugar transferases"/>
    <property type="match status" value="1"/>
</dbReference>
<dbReference type="GO" id="GO:0016020">
    <property type="term" value="C:membrane"/>
    <property type="evidence" value="ECO:0007669"/>
    <property type="project" value="UniProtKB-SubCell"/>
</dbReference>
<sequence>MSVSADAGRTGGKTRSTGRSKAILAAAKTAPFLLPVLSASQQRFWKLGLGCWSVTFGVFWFWWLQPEHIENIGPYAIATITLVWLTFMPMYFLLNVHAMKKPSKLHTIPRHSRVAMVVTKAPSEPFSVIVRTLEAMLAQDYPHDTWLADEDPSEETAAWCDVHNVMISTRRGRDDYHRQVWPRRTRCKEGNLAFFYDNYGYERYDFVAQMDADHVPTPTYLREILVAFADPAVGYVSAPSICDNNAAESWSARGRLFPEGMFHGPLQSGHTGDGTPLCIGSHYAVRTAALKEIGGLGPELAEDHSTSMLFIAAGWRGVHAIDAIAHGDGPQTFADLVTQEFQWSRSLMTIMLQYSPIYLSKLPPRLKFQFLFRQLWYPLFALFSLLMYAMPIYALLSGHSFAKVSYADFLCYYAPNSITLILLVMLLRAFGLSRPLNARTISWEGTLFSFFARWPWVLAGALSSVRDYLTKSFVDFRVTPKGSGPKNLLPARVIFPYVALAIGASLPVLLVDRASDATGFYWFAAFNAFVYGLLVIVIIIRHLAENRISVRRNVAKLVLQASLAGVALSVPSAAFYDRGLEGIYGLQQGAGSLRIVSVAYPVSGAGRGGIGTRTFHFDPGWDQAVVR</sequence>
<dbReference type="InterPro" id="IPR050321">
    <property type="entry name" value="Glycosyltr_2/OpgH_subfam"/>
</dbReference>
<evidence type="ECO:0000256" key="3">
    <source>
        <dbReference type="ARBA" id="ARBA00022679"/>
    </source>
</evidence>
<keyword evidence="6 7" id="KW-0472">Membrane</keyword>
<proteinExistence type="predicted"/>
<dbReference type="InterPro" id="IPR001173">
    <property type="entry name" value="Glyco_trans_2-like"/>
</dbReference>
<dbReference type="Proteomes" id="UP000503017">
    <property type="component" value="Chromosome"/>
</dbReference>
<dbReference type="PANTHER" id="PTHR43867:SF2">
    <property type="entry name" value="CELLULOSE SYNTHASE CATALYTIC SUBUNIT A [UDP-FORMING]"/>
    <property type="match status" value="1"/>
</dbReference>
<dbReference type="GO" id="GO:0016757">
    <property type="term" value="F:glycosyltransferase activity"/>
    <property type="evidence" value="ECO:0007669"/>
    <property type="project" value="UniProtKB-KW"/>
</dbReference>
<feature type="transmembrane region" description="Helical" evidence="7">
    <location>
        <begin position="412"/>
        <end position="430"/>
    </location>
</feature>
<evidence type="ECO:0000256" key="5">
    <source>
        <dbReference type="ARBA" id="ARBA00022989"/>
    </source>
</evidence>
<evidence type="ECO:0000313" key="9">
    <source>
        <dbReference type="EMBL" id="QKD04587.1"/>
    </source>
</evidence>
<feature type="transmembrane region" description="Helical" evidence="7">
    <location>
        <begin position="520"/>
        <end position="544"/>
    </location>
</feature>
<dbReference type="InterPro" id="IPR029044">
    <property type="entry name" value="Nucleotide-diphossugar_trans"/>
</dbReference>
<dbReference type="PANTHER" id="PTHR43867">
    <property type="entry name" value="CELLULOSE SYNTHASE CATALYTIC SUBUNIT A [UDP-FORMING]"/>
    <property type="match status" value="1"/>
</dbReference>
<reference evidence="9 10" key="1">
    <citation type="submission" date="2018-10" db="EMBL/GenBank/DDBJ databases">
        <authorList>
            <person name="Perry B.J."/>
            <person name="Sullivan J.T."/>
            <person name="Murphy R.J.T."/>
            <person name="Ramsay J.P."/>
            <person name="Ronson C.W."/>
        </authorList>
    </citation>
    <scope>NUCLEOTIDE SEQUENCE [LARGE SCALE GENOMIC DNA]</scope>
    <source>
        <strain evidence="9 10">R88b</strain>
    </source>
</reference>
<accession>A0A6M7WR82</accession>
<organism evidence="9 10">
    <name type="scientific">Mesorhizobium loti R88b</name>
    <dbReference type="NCBI Taxonomy" id="935548"/>
    <lineage>
        <taxon>Bacteria</taxon>
        <taxon>Pseudomonadati</taxon>
        <taxon>Pseudomonadota</taxon>
        <taxon>Alphaproteobacteria</taxon>
        <taxon>Hyphomicrobiales</taxon>
        <taxon>Phyllobacteriaceae</taxon>
        <taxon>Mesorhizobium</taxon>
    </lineage>
</organism>
<evidence type="ECO:0000313" key="10">
    <source>
        <dbReference type="Proteomes" id="UP000503017"/>
    </source>
</evidence>
<feature type="transmembrane region" description="Helical" evidence="7">
    <location>
        <begin position="375"/>
        <end position="396"/>
    </location>
</feature>
<feature type="transmembrane region" description="Helical" evidence="7">
    <location>
        <begin position="75"/>
        <end position="94"/>
    </location>
</feature>
<evidence type="ECO:0000256" key="7">
    <source>
        <dbReference type="SAM" id="Phobius"/>
    </source>
</evidence>
<dbReference type="EMBL" id="CP033367">
    <property type="protein sequence ID" value="QKD04587.1"/>
    <property type="molecule type" value="Genomic_DNA"/>
</dbReference>
<keyword evidence="3 9" id="KW-0808">Transferase</keyword>
<feature type="transmembrane region" description="Helical" evidence="7">
    <location>
        <begin position="489"/>
        <end position="508"/>
    </location>
</feature>
<keyword evidence="5 7" id="KW-1133">Transmembrane helix</keyword>
<protein>
    <submittedName>
        <fullName evidence="9">Glycosyltransferase</fullName>
    </submittedName>
</protein>
<evidence type="ECO:0000256" key="4">
    <source>
        <dbReference type="ARBA" id="ARBA00022692"/>
    </source>
</evidence>